<proteinExistence type="predicted"/>
<sequence>MYYRKRPITKRDLWLFLNAHPVQTDDLESVKETLFLLLSCHPGEFSQVTFADVQVVDDDDSPPCAILTVYNHKRATLQHIVNLRRGSEEEVEDLVYVVKPDLTKFCPYQWFLHYLDLWLISSKTSEIGPDKTDTHLFSGIGQDIVCRTMRHFTISVHHSKISHRSFRHGYAVDQCFLCDQSVKLVSCSSKLSTVKASIVNGRNWTTNKATGYLYYYKGNIDTT</sequence>
<reference evidence="1 2" key="1">
    <citation type="journal article" date="2015" name="Genome Biol.">
        <title>Comparative genomics of Steinernema reveals deeply conserved gene regulatory networks.</title>
        <authorList>
            <person name="Dillman A.R."/>
            <person name="Macchietto M."/>
            <person name="Porter C.F."/>
            <person name="Rogers A."/>
            <person name="Williams B."/>
            <person name="Antoshechkin I."/>
            <person name="Lee M.M."/>
            <person name="Goodwin Z."/>
            <person name="Lu X."/>
            <person name="Lewis E.E."/>
            <person name="Goodrich-Blair H."/>
            <person name="Stock S.P."/>
            <person name="Adams B.J."/>
            <person name="Sternberg P.W."/>
            <person name="Mortazavi A."/>
        </authorList>
    </citation>
    <scope>NUCLEOTIDE SEQUENCE [LARGE SCALE GENOMIC DNA]</scope>
    <source>
        <strain evidence="1 2">ALL</strain>
    </source>
</reference>
<dbReference type="EMBL" id="AZBU02000002">
    <property type="protein sequence ID" value="TKR93242.1"/>
    <property type="molecule type" value="Genomic_DNA"/>
</dbReference>
<evidence type="ECO:0000313" key="1">
    <source>
        <dbReference type="EMBL" id="TKR93242.1"/>
    </source>
</evidence>
<dbReference type="Proteomes" id="UP000298663">
    <property type="component" value="Unassembled WGS sequence"/>
</dbReference>
<keyword evidence="2" id="KW-1185">Reference proteome</keyword>
<dbReference type="AlphaFoldDB" id="A0A4U5PAC2"/>
<name>A0A4U5PAC2_STECR</name>
<evidence type="ECO:0000313" key="2">
    <source>
        <dbReference type="Proteomes" id="UP000298663"/>
    </source>
</evidence>
<gene>
    <name evidence="1" type="ORF">L596_007736</name>
</gene>
<organism evidence="1 2">
    <name type="scientific">Steinernema carpocapsae</name>
    <name type="common">Entomopathogenic nematode</name>
    <dbReference type="NCBI Taxonomy" id="34508"/>
    <lineage>
        <taxon>Eukaryota</taxon>
        <taxon>Metazoa</taxon>
        <taxon>Ecdysozoa</taxon>
        <taxon>Nematoda</taxon>
        <taxon>Chromadorea</taxon>
        <taxon>Rhabditida</taxon>
        <taxon>Tylenchina</taxon>
        <taxon>Panagrolaimomorpha</taxon>
        <taxon>Strongyloidoidea</taxon>
        <taxon>Steinernematidae</taxon>
        <taxon>Steinernema</taxon>
    </lineage>
</organism>
<protein>
    <submittedName>
        <fullName evidence="1">Uncharacterized protein</fullName>
    </submittedName>
</protein>
<accession>A0A4U5PAC2</accession>
<reference evidence="1 2" key="2">
    <citation type="journal article" date="2019" name="G3 (Bethesda)">
        <title>Hybrid Assembly of the Genome of the Entomopathogenic Nematode Steinernema carpocapsae Identifies the X-Chromosome.</title>
        <authorList>
            <person name="Serra L."/>
            <person name="Macchietto M."/>
            <person name="Macias-Munoz A."/>
            <person name="McGill C.J."/>
            <person name="Rodriguez I.M."/>
            <person name="Rodriguez B."/>
            <person name="Murad R."/>
            <person name="Mortazavi A."/>
        </authorList>
    </citation>
    <scope>NUCLEOTIDE SEQUENCE [LARGE SCALE GENOMIC DNA]</scope>
    <source>
        <strain evidence="1 2">ALL</strain>
    </source>
</reference>
<comment type="caution">
    <text evidence="1">The sequence shown here is derived from an EMBL/GenBank/DDBJ whole genome shotgun (WGS) entry which is preliminary data.</text>
</comment>